<evidence type="ECO:0000256" key="5">
    <source>
        <dbReference type="ARBA" id="ARBA00022840"/>
    </source>
</evidence>
<dbReference type="PANTHER" id="PTHR43671:SF66">
    <property type="entry name" value="SERINE_THREONINE-PROTEIN KINASE NEK2"/>
    <property type="match status" value="1"/>
</dbReference>
<keyword evidence="4" id="KW-0418">Kinase</keyword>
<dbReference type="Pfam" id="PF00069">
    <property type="entry name" value="Pkinase"/>
    <property type="match status" value="1"/>
</dbReference>
<reference evidence="9" key="1">
    <citation type="submission" date="2022-08" db="EMBL/GenBank/DDBJ databases">
        <authorList>
            <person name="Gutierrez-Valencia J."/>
        </authorList>
    </citation>
    <scope>NUCLEOTIDE SEQUENCE</scope>
</reference>
<sequence>MEQYEVIKQIGRGTYSTATLVRHRLENKEYVLKETEIEYDDEDEFLYEHSRLEMELLSRIRHPFIVEYKDSWVEKDGKACLILGYCDGGNMDEAVKNANGVLFSEEPDLDDVIIETKGPVRPLPTEYSDALRNLVGSMLQKDPEMRPTAGELLRDPLLQPYIHEIQVNSLKGGYPKLLLPARQVNMLEVSMVDEEEDGCKSADNRSCHITSSVKPSVLMDLWRDILSSMLNHALGDPVLLDALQVILVRMLRQVKDDLIQRDGLQLQYIFFEMLKHAIEDGCVDTLLGDSGEDSLLKLSGLMDAPLEIMPKDKRMKVAFYDVLRNTAVAKDLDQIDSLKSHHSYLKKQLASLEVASQPKNDELDRRLELEKMISAEEKEIDRLVQGSKELKEKVCKYVLLGFLFPIAVSLKSQSLALQNKIENAGEHYDLGDK</sequence>
<dbReference type="AlphaFoldDB" id="A0AAV0N4J3"/>
<evidence type="ECO:0000256" key="6">
    <source>
        <dbReference type="PROSITE-ProRule" id="PRU10141"/>
    </source>
</evidence>
<dbReference type="Gene3D" id="3.30.200.20">
    <property type="entry name" value="Phosphorylase Kinase, domain 1"/>
    <property type="match status" value="1"/>
</dbReference>
<evidence type="ECO:0000313" key="10">
    <source>
        <dbReference type="Proteomes" id="UP001154282"/>
    </source>
</evidence>
<evidence type="ECO:0000313" key="9">
    <source>
        <dbReference type="EMBL" id="CAI0453418.1"/>
    </source>
</evidence>
<keyword evidence="5 6" id="KW-0067">ATP-binding</keyword>
<dbReference type="EMBL" id="CAMGYJ010000008">
    <property type="protein sequence ID" value="CAI0453418.1"/>
    <property type="molecule type" value="Genomic_DNA"/>
</dbReference>
<evidence type="ECO:0000259" key="8">
    <source>
        <dbReference type="PROSITE" id="PS50011"/>
    </source>
</evidence>
<proteinExistence type="inferred from homology"/>
<dbReference type="Proteomes" id="UP001154282">
    <property type="component" value="Unassembled WGS sequence"/>
</dbReference>
<evidence type="ECO:0000256" key="7">
    <source>
        <dbReference type="SAM" id="Coils"/>
    </source>
</evidence>
<keyword evidence="10" id="KW-1185">Reference proteome</keyword>
<evidence type="ECO:0000256" key="2">
    <source>
        <dbReference type="ARBA" id="ARBA00022679"/>
    </source>
</evidence>
<dbReference type="SUPFAM" id="SSF56112">
    <property type="entry name" value="Protein kinase-like (PK-like)"/>
    <property type="match status" value="1"/>
</dbReference>
<feature type="binding site" evidence="6">
    <location>
        <position position="33"/>
    </location>
    <ligand>
        <name>ATP</name>
        <dbReference type="ChEBI" id="CHEBI:30616"/>
    </ligand>
</feature>
<organism evidence="9 10">
    <name type="scientific">Linum tenue</name>
    <dbReference type="NCBI Taxonomy" id="586396"/>
    <lineage>
        <taxon>Eukaryota</taxon>
        <taxon>Viridiplantae</taxon>
        <taxon>Streptophyta</taxon>
        <taxon>Embryophyta</taxon>
        <taxon>Tracheophyta</taxon>
        <taxon>Spermatophyta</taxon>
        <taxon>Magnoliopsida</taxon>
        <taxon>eudicotyledons</taxon>
        <taxon>Gunneridae</taxon>
        <taxon>Pentapetalae</taxon>
        <taxon>rosids</taxon>
        <taxon>fabids</taxon>
        <taxon>Malpighiales</taxon>
        <taxon>Linaceae</taxon>
        <taxon>Linum</taxon>
    </lineage>
</organism>
<dbReference type="SMART" id="SM00220">
    <property type="entry name" value="S_TKc"/>
    <property type="match status" value="1"/>
</dbReference>
<dbReference type="InterPro" id="IPR011009">
    <property type="entry name" value="Kinase-like_dom_sf"/>
</dbReference>
<keyword evidence="3 6" id="KW-0547">Nucleotide-binding</keyword>
<dbReference type="InterPro" id="IPR050660">
    <property type="entry name" value="NEK_Ser/Thr_kinase"/>
</dbReference>
<feature type="coiled-coil region" evidence="7">
    <location>
        <begin position="359"/>
        <end position="393"/>
    </location>
</feature>
<comment type="similarity">
    <text evidence="1">Belongs to the protein kinase superfamily. NEK Ser/Thr protein kinase family. NIMA subfamily.</text>
</comment>
<evidence type="ECO:0000256" key="4">
    <source>
        <dbReference type="ARBA" id="ARBA00022777"/>
    </source>
</evidence>
<comment type="caution">
    <text evidence="9">The sequence shown here is derived from an EMBL/GenBank/DDBJ whole genome shotgun (WGS) entry which is preliminary data.</text>
</comment>
<evidence type="ECO:0000256" key="1">
    <source>
        <dbReference type="ARBA" id="ARBA00010886"/>
    </source>
</evidence>
<keyword evidence="2" id="KW-0808">Transferase</keyword>
<evidence type="ECO:0000256" key="3">
    <source>
        <dbReference type="ARBA" id="ARBA00022741"/>
    </source>
</evidence>
<keyword evidence="7" id="KW-0175">Coiled coil</keyword>
<dbReference type="PROSITE" id="PS00107">
    <property type="entry name" value="PROTEIN_KINASE_ATP"/>
    <property type="match status" value="1"/>
</dbReference>
<dbReference type="InterPro" id="IPR000719">
    <property type="entry name" value="Prot_kinase_dom"/>
</dbReference>
<dbReference type="GO" id="GO:0004674">
    <property type="term" value="F:protein serine/threonine kinase activity"/>
    <property type="evidence" value="ECO:0007669"/>
    <property type="project" value="TreeGrafter"/>
</dbReference>
<feature type="domain" description="Protein kinase" evidence="8">
    <location>
        <begin position="4"/>
        <end position="345"/>
    </location>
</feature>
<gene>
    <name evidence="9" type="ORF">LITE_LOCUS31583</name>
</gene>
<dbReference type="PANTHER" id="PTHR43671">
    <property type="entry name" value="SERINE/THREONINE-PROTEIN KINASE NEK"/>
    <property type="match status" value="1"/>
</dbReference>
<dbReference type="PROSITE" id="PS50011">
    <property type="entry name" value="PROTEIN_KINASE_DOM"/>
    <property type="match status" value="1"/>
</dbReference>
<name>A0AAV0N4J3_9ROSI</name>
<accession>A0AAV0N4J3</accession>
<dbReference type="Gene3D" id="1.10.510.10">
    <property type="entry name" value="Transferase(Phosphotransferase) domain 1"/>
    <property type="match status" value="1"/>
</dbReference>
<protein>
    <recommendedName>
        <fullName evidence="8">Protein kinase domain-containing protein</fullName>
    </recommendedName>
</protein>
<dbReference type="GO" id="GO:0005524">
    <property type="term" value="F:ATP binding"/>
    <property type="evidence" value="ECO:0007669"/>
    <property type="project" value="UniProtKB-UniRule"/>
</dbReference>
<dbReference type="InterPro" id="IPR017441">
    <property type="entry name" value="Protein_kinase_ATP_BS"/>
</dbReference>